<proteinExistence type="predicted"/>
<dbReference type="GO" id="GO:0006313">
    <property type="term" value="P:DNA transposition"/>
    <property type="evidence" value="ECO:0007669"/>
    <property type="project" value="InterPro"/>
</dbReference>
<evidence type="ECO:0000313" key="4">
    <source>
        <dbReference type="Proteomes" id="UP000563151"/>
    </source>
</evidence>
<protein>
    <submittedName>
        <fullName evidence="3">Transposase</fullName>
    </submittedName>
</protein>
<dbReference type="Proteomes" id="UP000563151">
    <property type="component" value="Unassembled WGS sequence"/>
</dbReference>
<dbReference type="InterPro" id="IPR002559">
    <property type="entry name" value="Transposase_11"/>
</dbReference>
<evidence type="ECO:0000313" key="3">
    <source>
        <dbReference type="EMBL" id="MBC2399329.1"/>
    </source>
</evidence>
<keyword evidence="4" id="KW-1185">Reference proteome</keyword>
<dbReference type="GO" id="GO:0004803">
    <property type="term" value="F:transposase activity"/>
    <property type="evidence" value="ECO:0007669"/>
    <property type="project" value="InterPro"/>
</dbReference>
<sequence>MNLKKQIHLCNIYEEVVDCFEEDKPKFIKLFEEHINMKMLMPQSFYNAYYSSTGHPRDYSLSSMLTALIVQKILGISETELFINILNLSKELRSLCNLNTVPHKSQFSRFKSNFLQHLHDFFNNLVDLTEHICQKLNSELSKIIIADTTGIEAYVKENNPKFFQSILRFTKTAKKKDPNIIPHKLACSQMPKQTYANSEIKLSYINGHYCYALKATILVNGLGILRHIDFNDTQLMDLEIHNTGEQAKDDYDSKTLIPIMRRYFNIHPDFKYNYFIGDAAYDCDDNYKYLIKNCNIVPIIPINRRNISDLPQPSGFTNDGVPLCPKDSSLPMKFDGITREKGRSMRVKWLCPKSKKVRYKSKTEYILSCQNPCTPSPCGRIYHPTINKDFRLNCPIPRESMEWVNLYKIRTITERTNNIIKNPLGLSTLKINKTNSLKSELLLAGIAQLIAVLISYKIGKKKKILSIKSLVA</sequence>
<reference evidence="3 4" key="1">
    <citation type="submission" date="2020-04" db="EMBL/GenBank/DDBJ databases">
        <title>Genomic insights into acetone-butanol-ethanol (ABE) fermentation by sequencing solventogenic clostridia strains.</title>
        <authorList>
            <person name="Brown S."/>
        </authorList>
    </citation>
    <scope>NUCLEOTIDE SEQUENCE [LARGE SCALE GENOMIC DNA]</scope>
    <source>
        <strain evidence="3 4">DJ011</strain>
    </source>
</reference>
<name>A0A923EDQ5_CLOTT</name>
<gene>
    <name evidence="3" type="ORF">HGG79_16350</name>
</gene>
<accession>A0A923EDQ5</accession>
<dbReference type="EMBL" id="JAAZWO010000026">
    <property type="protein sequence ID" value="MBC2399329.1"/>
    <property type="molecule type" value="Genomic_DNA"/>
</dbReference>
<feature type="domain" description="Transposase InsH N-terminal" evidence="2">
    <location>
        <begin position="22"/>
        <end position="112"/>
    </location>
</feature>
<evidence type="ECO:0000259" key="1">
    <source>
        <dbReference type="Pfam" id="PF01609"/>
    </source>
</evidence>
<comment type="caution">
    <text evidence="3">The sequence shown here is derived from an EMBL/GenBank/DDBJ whole genome shotgun (WGS) entry which is preliminary data.</text>
</comment>
<dbReference type="GO" id="GO:0003677">
    <property type="term" value="F:DNA binding"/>
    <property type="evidence" value="ECO:0007669"/>
    <property type="project" value="InterPro"/>
</dbReference>
<organism evidence="3 4">
    <name type="scientific">Clostridium tetanomorphum</name>
    <dbReference type="NCBI Taxonomy" id="1553"/>
    <lineage>
        <taxon>Bacteria</taxon>
        <taxon>Bacillati</taxon>
        <taxon>Bacillota</taxon>
        <taxon>Clostridia</taxon>
        <taxon>Eubacteriales</taxon>
        <taxon>Clostridiaceae</taxon>
        <taxon>Clostridium</taxon>
    </lineage>
</organism>
<dbReference type="Pfam" id="PF05598">
    <property type="entry name" value="DUF772"/>
    <property type="match status" value="1"/>
</dbReference>
<feature type="domain" description="Transposase IS4-like" evidence="1">
    <location>
        <begin position="203"/>
        <end position="447"/>
    </location>
</feature>
<dbReference type="AlphaFoldDB" id="A0A923EDQ5"/>
<evidence type="ECO:0000259" key="2">
    <source>
        <dbReference type="Pfam" id="PF05598"/>
    </source>
</evidence>
<dbReference type="InterPro" id="IPR008490">
    <property type="entry name" value="Transposase_InsH_N"/>
</dbReference>
<dbReference type="Pfam" id="PF01609">
    <property type="entry name" value="DDE_Tnp_1"/>
    <property type="match status" value="1"/>
</dbReference>